<dbReference type="HOGENOM" id="CLU_905790_0_0_5"/>
<protein>
    <submittedName>
        <fullName evidence="3">Uncharacterized protein</fullName>
    </submittedName>
</protein>
<feature type="region of interest" description="Disordered" evidence="1">
    <location>
        <begin position="24"/>
        <end position="46"/>
    </location>
</feature>
<dbReference type="KEGG" id="rpc:RPC_2211"/>
<keyword evidence="2" id="KW-0732">Signal</keyword>
<dbReference type="EMBL" id="CP000301">
    <property type="protein sequence ID" value="ABD87765.1"/>
    <property type="molecule type" value="Genomic_DNA"/>
</dbReference>
<name>Q216C1_RHOPB</name>
<sequence>MSAIAAVNSSASSAVASLLSDAASAGTAGGTSASATTKSDQASASRNPVDIVDLSDHAKQTFARAKTEQVAAEKLIQLVRELKSQGSKGKAATYTDLAKISAQSDAAATGDETVDAIKAMAKMPEFGSAANGRADDAVRSLVRDGKVPQLPLHLTDGQVAQLSDKEKTLFAIVQGVQGLYDAMPKTLDEALSQHVNQVIDGYPNMINQMKSDIVDGKLPGEYWEKQVTRYESELTAAREGTMKITSETDTRLVGAKSEFTMQRDAIGYSGRGQTTTTSDWNSIINKYGTENIQIGSSPYTTGWVITW</sequence>
<feature type="compositionally biased region" description="Low complexity" evidence="1">
    <location>
        <begin position="24"/>
        <end position="39"/>
    </location>
</feature>
<evidence type="ECO:0000256" key="1">
    <source>
        <dbReference type="SAM" id="MobiDB-lite"/>
    </source>
</evidence>
<gene>
    <name evidence="3" type="ordered locus">RPC_2211</name>
</gene>
<organism evidence="3">
    <name type="scientific">Rhodopseudomonas palustris (strain BisB18)</name>
    <dbReference type="NCBI Taxonomy" id="316056"/>
    <lineage>
        <taxon>Bacteria</taxon>
        <taxon>Pseudomonadati</taxon>
        <taxon>Pseudomonadota</taxon>
        <taxon>Alphaproteobacteria</taxon>
        <taxon>Hyphomicrobiales</taxon>
        <taxon>Nitrobacteraceae</taxon>
        <taxon>Rhodopseudomonas</taxon>
    </lineage>
</organism>
<dbReference type="AlphaFoldDB" id="Q216C1"/>
<feature type="signal peptide" evidence="2">
    <location>
        <begin position="1"/>
        <end position="16"/>
    </location>
</feature>
<dbReference type="OrthoDB" id="8138231at2"/>
<reference evidence="3" key="1">
    <citation type="submission" date="2006-03" db="EMBL/GenBank/DDBJ databases">
        <title>Complete sequence of Rhodopseudomonas palustris BisB18.</title>
        <authorList>
            <consortium name="US DOE Joint Genome Institute"/>
            <person name="Copeland A."/>
            <person name="Lucas S."/>
            <person name="Lapidus A."/>
            <person name="Barry K."/>
            <person name="Detter J.C."/>
            <person name="Glavina del Rio T."/>
            <person name="Hammon N."/>
            <person name="Israni S."/>
            <person name="Dalin E."/>
            <person name="Tice H."/>
            <person name="Pitluck S."/>
            <person name="Chain P."/>
            <person name="Malfatti S."/>
            <person name="Shin M."/>
            <person name="Vergez L."/>
            <person name="Schmutz J."/>
            <person name="Larimer F."/>
            <person name="Land M."/>
            <person name="Hauser L."/>
            <person name="Pelletier D.A."/>
            <person name="Kyrpides N."/>
            <person name="Anderson I."/>
            <person name="Oda Y."/>
            <person name="Harwood C.S."/>
            <person name="Richardson P."/>
        </authorList>
    </citation>
    <scope>NUCLEOTIDE SEQUENCE [LARGE SCALE GENOMIC DNA]</scope>
    <source>
        <strain evidence="3">BisB18</strain>
    </source>
</reference>
<dbReference type="RefSeq" id="WP_011472664.1">
    <property type="nucleotide sequence ID" value="NC_007925.1"/>
</dbReference>
<accession>Q216C1</accession>
<feature type="chain" id="PRO_5004199630" evidence="2">
    <location>
        <begin position="17"/>
        <end position="307"/>
    </location>
</feature>
<evidence type="ECO:0000313" key="3">
    <source>
        <dbReference type="EMBL" id="ABD87765.1"/>
    </source>
</evidence>
<evidence type="ECO:0000256" key="2">
    <source>
        <dbReference type="SAM" id="SignalP"/>
    </source>
</evidence>
<proteinExistence type="predicted"/>